<feature type="compositionally biased region" description="Basic and acidic residues" evidence="1">
    <location>
        <begin position="576"/>
        <end position="592"/>
    </location>
</feature>
<feature type="compositionally biased region" description="Basic residues" evidence="1">
    <location>
        <begin position="1924"/>
        <end position="1936"/>
    </location>
</feature>
<dbReference type="RefSeq" id="WP_191847382.1">
    <property type="nucleotide sequence ID" value="NZ_BMUO01000006.1"/>
</dbReference>
<sequence>MSNSHTQDGRSEQSAEQRRRKRKERAARSRAPEPRDIVSGAGQPLDPGVRRELEERLGHDLSRVRLHTGRDAGRLADLLGADAVAVGQDILFREGAYRPGTDEGRRLLAHELLHTVQNPHGLGALRAGRDLGAVSLPQQAIEREAETTAQDLVRDTGPGAAAAAPDVEEGQATPGWLRYATVDADRRRMEQLDPATLVDRIANGLLRSLRGDPEDRSGRVRVQLARMAPEVQDSVLDRLELRLPATVVDRLLDSVEETQDAGPLPLDAAAAPHALPGATEEIEAERAREDSEADGGPEQDVRTREPGRQGGRPEDTRGEEPGQTADREQGAKDSARQEQGAEGPAGQQQGAEGSAGQHQGADGSAARQQAGVEDEQERSSGRQEEKDASRRDARQDADDERRDASDTERDQRDQDRQDERDAGEEQGGAQDEAAPEPERQAVEQERRPDAGETAGRQATAPGSVDRSGAEPGEKSRTGGDGPAVRTPGDPENEQDAGDEPLGLDAEPVQDDSGRETGDDTASAAGQGPVPEADLVGYTEAAKNPGLVEERRKGTAPHPGLPAASDAPVPDTATQEPRPDQDTASRSEEKDSGGDSFESLLNDVSDGQQAADPNGLTGALATASSGTPPAEGAGADPERKQSDERKEDSEAARRDAEARNADGAAAGTVTGPGETAAPDQLAKAGEDARTQGSGAPSGTGTDTGGESRAQSAQSAQKPEAGAPDRSGAKQEGFGSSGSAGADKGQDKQAGKPEGGPANGQREPAGDQGQETAPPAPETSPGGTPDATEGKGPATTPGPQSGPDKVSTPGPASAPKLAPGNGPSPMAAGPEPKTNTPKATESPGPGGGSGGGSTGSRSRPAGGKRQAARQAAKTVSRRGRGAGGGRTSPAPASVRSGGRPSASGGSKASPKAKKEAPAPDVSNATPESGLSTAAGLKPHQALETLKGVDSAVGRSVDKERTALRKAPPRTQRPVGSPRTVPGGPKAAAPGTYTNAKVARTEAAPGKTPEISGEQKPQGEVPGANVPEPSWWDIAVTIGAQLFGKLLKEILPLDDLIDSILGLPTTDEGLRNARVGDAPRLPLENDSDPQRTDEQGRKLDERKDELHRSGREDAARPMGEDQIYPDVPKETLTGKVAGGKKGAKGGGTRSVSGGGVPIESASAVAEHDRGPQIQAGFSQGRQRMGQERQSKDKKAADDREQHDRDLQKEVTASGKKQSDTRDKGRSDIADSRDRWRREQDDKVSEIDGKKGKKYDKVRDDIKKKEEDTDKDVDKRTEDDNKKIDDEQTNAEKEAEKKQEEGKDDADNWLEEAIEKLKEFFETLKNAIKSVFEKARQVVTDLIDTFKQQVFKLIDDARNWVVDQINTFADALIALGDELLADYPAMRDKWRNTIDGARDWAVQKVNEAADALKEVAGKLLDGLCGALLAGLDALEGGLLAAVDLAETVTVGALEFGAAAVAALGEWAAIFNDIVSDPGDWISKAGAAAETGAKEHLFEEVKTAVRAWFNQKVQEIIGIPLEDFQELISGGVSVEQMAQMAWDEALPQLPVIIGVMVVEKVVAKLIPGAGWVMAVIDALQTAWGALSEILAAFGLFMDFLKSVKSGSGALPFAKAVAAGVVALLELIYEFLVEGVSRFMGTVAERLGTMLKNLRTKRKPGRSDAPSPPDAPTKPRDESQGRSDDRTPSSPSSSPDRPADRTDGRPPARPRTPSADKTSRPPSRPRPGKRSTPERKPRAAAHGTRPKKRRDDDERRDEGREVNAARRRMRDAERRLKDDDRPDTRPDAPTRRGPARDTLRPERRRTANDRDRDRDGKDTRPTDRRGDDHGTPGNRLRDEDRRPDRRDEDRRPDRRDDDRRRDTEKDRPRRRPLRPARQTIKSAVNRARRAAAKLFGKARRRIGNRLNDRLRKLREQWRRRNDRTGDRTPHRDRRRRDRRDRRDRKPEETTWEQTMPRVSFRNLDGEAHTLMFRGRGPTADMVVRSQTDPVTQYLDEWAAEAGQLTAYPDRQSRQLEAIRSARAQHVRAEQVKRRLPPRGTTTRTGELEYRALRGALGRLARLLELREIDPSRPPLLPMVLPPYTDGVRGHGFQATGINKSIKSHKGEKPSGNPKIPLGWDLVPAPLRKDTAWVRMHLFTEKFGGKATGSNLVPAPGTPVNSRFAYRVELPAFKAITKDPSIAMIWYNYDVSFYTGADEYFPKKISMAWGKYAPAGNTWRKQPSEGQYTRDNIQRPNALDSRFDINGKGPDSIRTKFGVSRAFAQALRDQSPYRDIYQLIVRMKAYKKRLAAASPGKLRNFDSELKAVVAKKNDIRFT</sequence>
<feature type="compositionally biased region" description="Basic and acidic residues" evidence="1">
    <location>
        <begin position="7"/>
        <end position="17"/>
    </location>
</feature>
<feature type="compositionally biased region" description="Gly residues" evidence="1">
    <location>
        <begin position="1133"/>
        <end position="1153"/>
    </location>
</feature>
<feature type="compositionally biased region" description="Basic and acidic residues" evidence="1">
    <location>
        <begin position="1691"/>
        <end position="1700"/>
    </location>
</feature>
<organism evidence="3 4">
    <name type="scientific">Streptomyces violaceochromogenes</name>
    <dbReference type="NCBI Taxonomy" id="67377"/>
    <lineage>
        <taxon>Bacteria</taxon>
        <taxon>Bacillati</taxon>
        <taxon>Actinomycetota</taxon>
        <taxon>Actinomycetes</taxon>
        <taxon>Kitasatosporales</taxon>
        <taxon>Streptomycetaceae</taxon>
        <taxon>Streptomyces</taxon>
    </lineage>
</organism>
<evidence type="ECO:0000313" key="4">
    <source>
        <dbReference type="Proteomes" id="UP001353952"/>
    </source>
</evidence>
<feature type="compositionally biased region" description="Basic and acidic residues" evidence="1">
    <location>
        <begin position="467"/>
        <end position="477"/>
    </location>
</feature>
<name>A0ABU6LSH1_9ACTN</name>
<reference evidence="3 4" key="1">
    <citation type="submission" date="2024-01" db="EMBL/GenBank/DDBJ databases">
        <title>Genome analysis.</title>
        <authorList>
            <person name="Zhang K."/>
        </authorList>
    </citation>
    <scope>NUCLEOTIDE SEQUENCE [LARGE SCALE GENOMIC DNA]</scope>
    <source>
        <strain evidence="3 4">CGMCC 4.1753</strain>
    </source>
</reference>
<feature type="region of interest" description="Disordered" evidence="1">
    <location>
        <begin position="1"/>
        <end position="48"/>
    </location>
</feature>
<evidence type="ECO:0000313" key="3">
    <source>
        <dbReference type="EMBL" id="MEC7052304.1"/>
    </source>
</evidence>
<feature type="compositionally biased region" description="Basic and acidic residues" evidence="1">
    <location>
        <begin position="377"/>
        <end position="420"/>
    </location>
</feature>
<feature type="region of interest" description="Disordered" evidence="1">
    <location>
        <begin position="1062"/>
        <end position="1301"/>
    </location>
</feature>
<feature type="domain" description="eCIS core" evidence="2">
    <location>
        <begin position="44"/>
        <end position="119"/>
    </location>
</feature>
<feature type="compositionally biased region" description="Low complexity" evidence="1">
    <location>
        <begin position="890"/>
        <end position="907"/>
    </location>
</feature>
<accession>A0ABU6LSH1</accession>
<feature type="compositionally biased region" description="Polar residues" evidence="1">
    <location>
        <begin position="920"/>
        <end position="929"/>
    </location>
</feature>
<feature type="region of interest" description="Disordered" evidence="1">
    <location>
        <begin position="1914"/>
        <end position="1948"/>
    </location>
</feature>
<feature type="compositionally biased region" description="Basic and acidic residues" evidence="1">
    <location>
        <begin position="1743"/>
        <end position="1861"/>
    </location>
</feature>
<feature type="compositionally biased region" description="Basic and acidic residues" evidence="1">
    <location>
        <begin position="1914"/>
        <end position="1923"/>
    </location>
</feature>
<feature type="compositionally biased region" description="Basic and acidic residues" evidence="1">
    <location>
        <begin position="635"/>
        <end position="659"/>
    </location>
</feature>
<feature type="compositionally biased region" description="Basic and acidic residues" evidence="1">
    <location>
        <begin position="1085"/>
        <end position="1116"/>
    </location>
</feature>
<feature type="compositionally biased region" description="Low complexity" evidence="1">
    <location>
        <begin position="853"/>
        <end position="871"/>
    </location>
</feature>
<dbReference type="SUPFAM" id="SSF58113">
    <property type="entry name" value="Apolipoprotein A-I"/>
    <property type="match status" value="1"/>
</dbReference>
<feature type="compositionally biased region" description="Basic and acidic residues" evidence="1">
    <location>
        <begin position="1181"/>
        <end position="1205"/>
    </location>
</feature>
<feature type="compositionally biased region" description="Low complexity" evidence="1">
    <location>
        <begin position="337"/>
        <end position="361"/>
    </location>
</feature>
<feature type="compositionally biased region" description="Basic and acidic residues" evidence="1">
    <location>
        <begin position="1667"/>
        <end position="1681"/>
    </location>
</feature>
<keyword evidence="4" id="KW-1185">Reference proteome</keyword>
<comment type="caution">
    <text evidence="3">The sequence shown here is derived from an EMBL/GenBank/DDBJ whole genome shotgun (WGS) entry which is preliminary data.</text>
</comment>
<dbReference type="Gene3D" id="1.20.120.20">
    <property type="entry name" value="Apolipoprotein"/>
    <property type="match status" value="1"/>
</dbReference>
<feature type="region of interest" description="Disordered" evidence="1">
    <location>
        <begin position="1647"/>
        <end position="1881"/>
    </location>
</feature>
<feature type="compositionally biased region" description="Gly residues" evidence="1">
    <location>
        <begin position="842"/>
        <end position="852"/>
    </location>
</feature>
<dbReference type="Proteomes" id="UP001353952">
    <property type="component" value="Unassembled WGS sequence"/>
</dbReference>
<dbReference type="EMBL" id="JAYXNZ010000002">
    <property type="protein sequence ID" value="MEC7052304.1"/>
    <property type="molecule type" value="Genomic_DNA"/>
</dbReference>
<dbReference type="InterPro" id="IPR025295">
    <property type="entry name" value="eCIS_core_dom"/>
</dbReference>
<feature type="compositionally biased region" description="Basic and acidic residues" evidence="1">
    <location>
        <begin position="26"/>
        <end position="36"/>
    </location>
</feature>
<protein>
    <submittedName>
        <fullName evidence="3">DUF4157 domain-containing protein</fullName>
    </submittedName>
</protein>
<dbReference type="Pfam" id="PF13699">
    <property type="entry name" value="eCIS_core"/>
    <property type="match status" value="1"/>
</dbReference>
<feature type="region of interest" description="Disordered" evidence="1">
    <location>
        <begin position="281"/>
        <end position="1025"/>
    </location>
</feature>
<feature type="compositionally biased region" description="Basic and acidic residues" evidence="1">
    <location>
        <begin position="436"/>
        <end position="450"/>
    </location>
</feature>
<feature type="compositionally biased region" description="Basic and acidic residues" evidence="1">
    <location>
        <begin position="299"/>
        <end position="336"/>
    </location>
</feature>
<gene>
    <name evidence="3" type="ORF">RFN57_08430</name>
</gene>
<evidence type="ECO:0000259" key="2">
    <source>
        <dbReference type="Pfam" id="PF13699"/>
    </source>
</evidence>
<evidence type="ECO:0000256" key="1">
    <source>
        <dbReference type="SAM" id="MobiDB-lite"/>
    </source>
</evidence>
<proteinExistence type="predicted"/>
<feature type="compositionally biased region" description="Basic and acidic residues" evidence="1">
    <location>
        <begin position="1213"/>
        <end position="1297"/>
    </location>
</feature>